<keyword evidence="3" id="KW-0413">Isomerase</keyword>
<feature type="compositionally biased region" description="Gly residues" evidence="4">
    <location>
        <begin position="508"/>
        <end position="520"/>
    </location>
</feature>
<dbReference type="InterPro" id="IPR020097">
    <property type="entry name" value="PsdUridine_synth_TruA_a/b_dom"/>
</dbReference>
<dbReference type="GO" id="GO:1990481">
    <property type="term" value="P:mRNA pseudouridine synthesis"/>
    <property type="evidence" value="ECO:0007669"/>
    <property type="project" value="TreeGrafter"/>
</dbReference>
<feature type="compositionally biased region" description="Low complexity" evidence="4">
    <location>
        <begin position="242"/>
        <end position="276"/>
    </location>
</feature>
<keyword evidence="2" id="KW-0819">tRNA processing</keyword>
<dbReference type="GO" id="GO:0003723">
    <property type="term" value="F:RNA binding"/>
    <property type="evidence" value="ECO:0007669"/>
    <property type="project" value="InterPro"/>
</dbReference>
<dbReference type="EMBL" id="JAKWFO010000001">
    <property type="protein sequence ID" value="KAI9639134.1"/>
    <property type="molecule type" value="Genomic_DNA"/>
</dbReference>
<dbReference type="GO" id="GO:0005737">
    <property type="term" value="C:cytoplasm"/>
    <property type="evidence" value="ECO:0007669"/>
    <property type="project" value="TreeGrafter"/>
</dbReference>
<evidence type="ECO:0000259" key="5">
    <source>
        <dbReference type="Pfam" id="PF01416"/>
    </source>
</evidence>
<feature type="compositionally biased region" description="Low complexity" evidence="4">
    <location>
        <begin position="20"/>
        <end position="35"/>
    </location>
</feature>
<evidence type="ECO:0000256" key="3">
    <source>
        <dbReference type="ARBA" id="ARBA00023235"/>
    </source>
</evidence>
<proteinExistence type="inferred from homology"/>
<keyword evidence="7" id="KW-1185">Reference proteome</keyword>
<dbReference type="PANTHER" id="PTHR11142">
    <property type="entry name" value="PSEUDOURIDYLATE SYNTHASE"/>
    <property type="match status" value="1"/>
</dbReference>
<dbReference type="PANTHER" id="PTHR11142:SF5">
    <property type="entry name" value="TRNA PSEUDOURIDINE(38_39) SYNTHASE"/>
    <property type="match status" value="1"/>
</dbReference>
<feature type="region of interest" description="Disordered" evidence="4">
    <location>
        <begin position="20"/>
        <end position="56"/>
    </location>
</feature>
<dbReference type="InterPro" id="IPR001406">
    <property type="entry name" value="PsdUridine_synth_TruA"/>
</dbReference>
<feature type="domain" description="Pseudouridine synthase I TruA alpha/beta" evidence="5">
    <location>
        <begin position="316"/>
        <end position="430"/>
    </location>
</feature>
<dbReference type="GO" id="GO:0009982">
    <property type="term" value="F:pseudouridine synthase activity"/>
    <property type="evidence" value="ECO:0007669"/>
    <property type="project" value="InterPro"/>
</dbReference>
<feature type="compositionally biased region" description="Polar residues" evidence="4">
    <location>
        <begin position="37"/>
        <end position="47"/>
    </location>
</feature>
<name>A0AA38LYN7_9TREE</name>
<gene>
    <name evidence="6" type="ORF">MKK02DRAFT_34954</name>
</gene>
<dbReference type="InterPro" id="IPR020095">
    <property type="entry name" value="PsdUridine_synth_TruA_C"/>
</dbReference>
<protein>
    <submittedName>
        <fullName evidence="6">Pseudouridylate synthase</fullName>
    </submittedName>
</protein>
<dbReference type="RefSeq" id="XP_052948911.1">
    <property type="nucleotide sequence ID" value="XM_053089044.1"/>
</dbReference>
<feature type="region of interest" description="Disordered" evidence="4">
    <location>
        <begin position="505"/>
        <end position="526"/>
    </location>
</feature>
<feature type="compositionally biased region" description="Basic and acidic residues" evidence="4">
    <location>
        <begin position="171"/>
        <end position="182"/>
    </location>
</feature>
<dbReference type="GO" id="GO:0005634">
    <property type="term" value="C:nucleus"/>
    <property type="evidence" value="ECO:0007669"/>
    <property type="project" value="TreeGrafter"/>
</dbReference>
<organism evidence="6 7">
    <name type="scientific">Dioszegia hungarica</name>
    <dbReference type="NCBI Taxonomy" id="4972"/>
    <lineage>
        <taxon>Eukaryota</taxon>
        <taxon>Fungi</taxon>
        <taxon>Dikarya</taxon>
        <taxon>Basidiomycota</taxon>
        <taxon>Agaricomycotina</taxon>
        <taxon>Tremellomycetes</taxon>
        <taxon>Tremellales</taxon>
        <taxon>Bulleribasidiaceae</taxon>
        <taxon>Dioszegia</taxon>
    </lineage>
</organism>
<sequence>MSKYTNLTREELISRLESLELSAPSSPTSSTSRNLLHSRSPSFPSITISAPSKPPKTIKPPKTFHFAAHPTRHIALMIAYEGWPYSGLAIQADTAQGPVKTVESELLVALEKARLVEAGKGLEGAGYSRCGRTDRGVSGAGQVADLWVRSARRMGDGGAEVVGWREAEEPVVRPKKVEKPEDGEGESEEEKSQVKVLKKPKSQPAASPEATEFAYPRLLNAILPPSIRVLAWSPLPHPPVDPSLSSTKPSLSDPSSANPAASTSSSSDPTTSAYPDPQYLPFNSRFSCAYRHYKYAFHSPPTPSSPPLDIALMSEAAQLLVGEHDFRNFCKLDGSKQIESHKRGVLEAYFEKEGAFGEAREDSSLYVFNLIGTAFLWHQVRHIIAALFLVGARLESPSLISDLLDVGKNPSKPAYQMGEPVPLTLWRCGYTDKGLEWRYGGWDGGAEEEEEMEMENRRKAQEGRESLERVLESQRQEAELKAWQAGNMLRSLRETLGPMPPSSLSIGGNAGGAGGDGQGKGGEETPAVYSIGGGEVVITAKYKPVCDRPKGETPAVVNRKWREMREVKGRWKENARGKPKAGEEV</sequence>
<evidence type="ECO:0000256" key="2">
    <source>
        <dbReference type="ARBA" id="ARBA00022694"/>
    </source>
</evidence>
<feature type="region of interest" description="Disordered" evidence="4">
    <location>
        <begin position="171"/>
        <end position="209"/>
    </location>
</feature>
<accession>A0AA38LYN7</accession>
<comment type="similarity">
    <text evidence="1">Belongs to the tRNA pseudouridine synthase TruA family.</text>
</comment>
<evidence type="ECO:0000256" key="1">
    <source>
        <dbReference type="ARBA" id="ARBA00009375"/>
    </source>
</evidence>
<dbReference type="Gene3D" id="3.30.70.580">
    <property type="entry name" value="Pseudouridine synthase I, catalytic domain, N-terminal subdomain"/>
    <property type="match status" value="1"/>
</dbReference>
<evidence type="ECO:0000313" key="6">
    <source>
        <dbReference type="EMBL" id="KAI9639134.1"/>
    </source>
</evidence>
<comment type="caution">
    <text evidence="6">The sequence shown here is derived from an EMBL/GenBank/DDBJ whole genome shotgun (WGS) entry which is preliminary data.</text>
</comment>
<dbReference type="InterPro" id="IPR020103">
    <property type="entry name" value="PsdUridine_synth_cat_dom_sf"/>
</dbReference>
<dbReference type="InterPro" id="IPR020094">
    <property type="entry name" value="TruA/RsuA/RluB/E/F_N"/>
</dbReference>
<dbReference type="Gene3D" id="3.30.70.660">
    <property type="entry name" value="Pseudouridine synthase I, catalytic domain, C-terminal subdomain"/>
    <property type="match status" value="1"/>
</dbReference>
<dbReference type="GO" id="GO:0031119">
    <property type="term" value="P:tRNA pseudouridine synthesis"/>
    <property type="evidence" value="ECO:0007669"/>
    <property type="project" value="TreeGrafter"/>
</dbReference>
<dbReference type="AlphaFoldDB" id="A0AA38LYN7"/>
<dbReference type="SUPFAM" id="SSF55120">
    <property type="entry name" value="Pseudouridine synthase"/>
    <property type="match status" value="2"/>
</dbReference>
<dbReference type="GeneID" id="77728249"/>
<dbReference type="Proteomes" id="UP001164286">
    <property type="component" value="Unassembled WGS sequence"/>
</dbReference>
<reference evidence="6" key="1">
    <citation type="journal article" date="2022" name="G3 (Bethesda)">
        <title>High quality genome of the basidiomycete yeast Dioszegia hungarica PDD-24b-2 isolated from cloud water.</title>
        <authorList>
            <person name="Jarrige D."/>
            <person name="Haridas S."/>
            <person name="Bleykasten-Grosshans C."/>
            <person name="Joly M."/>
            <person name="Nadalig T."/>
            <person name="Sancelme M."/>
            <person name="Vuilleumier S."/>
            <person name="Grigoriev I.V."/>
            <person name="Amato P."/>
            <person name="Bringel F."/>
        </authorList>
    </citation>
    <scope>NUCLEOTIDE SEQUENCE</scope>
    <source>
        <strain evidence="6">PDD-24b-2</strain>
    </source>
</reference>
<feature type="region of interest" description="Disordered" evidence="4">
    <location>
        <begin position="241"/>
        <end position="276"/>
    </location>
</feature>
<evidence type="ECO:0000313" key="7">
    <source>
        <dbReference type="Proteomes" id="UP001164286"/>
    </source>
</evidence>
<evidence type="ECO:0000256" key="4">
    <source>
        <dbReference type="SAM" id="MobiDB-lite"/>
    </source>
</evidence>
<dbReference type="Pfam" id="PF01416">
    <property type="entry name" value="PseudoU_synth_1"/>
    <property type="match status" value="1"/>
</dbReference>